<evidence type="ECO:0000313" key="2">
    <source>
        <dbReference type="EMBL" id="SEW45598.1"/>
    </source>
</evidence>
<dbReference type="RefSeq" id="WP_089896715.1">
    <property type="nucleotide sequence ID" value="NZ_FOJG01000001.1"/>
</dbReference>
<feature type="transmembrane region" description="Helical" evidence="1">
    <location>
        <begin position="7"/>
        <end position="24"/>
    </location>
</feature>
<feature type="transmembrane region" description="Helical" evidence="1">
    <location>
        <begin position="30"/>
        <end position="47"/>
    </location>
</feature>
<dbReference type="NCBIfam" id="NF041635">
    <property type="entry name" value="STM3941_fam"/>
    <property type="match status" value="1"/>
</dbReference>
<accession>A0A1I0RVY9</accession>
<gene>
    <name evidence="2" type="ORF">SAMN04488122_3487</name>
</gene>
<organism evidence="2 3">
    <name type="scientific">Chitinophaga arvensicola</name>
    <dbReference type="NCBI Taxonomy" id="29529"/>
    <lineage>
        <taxon>Bacteria</taxon>
        <taxon>Pseudomonadati</taxon>
        <taxon>Bacteroidota</taxon>
        <taxon>Chitinophagia</taxon>
        <taxon>Chitinophagales</taxon>
        <taxon>Chitinophagaceae</taxon>
        <taxon>Chitinophaga</taxon>
    </lineage>
</organism>
<reference evidence="3" key="1">
    <citation type="submission" date="2016-10" db="EMBL/GenBank/DDBJ databases">
        <authorList>
            <person name="Varghese N."/>
            <person name="Submissions S."/>
        </authorList>
    </citation>
    <scope>NUCLEOTIDE SEQUENCE [LARGE SCALE GENOMIC DNA]</scope>
    <source>
        <strain evidence="3">DSM 3695</strain>
    </source>
</reference>
<keyword evidence="3" id="KW-1185">Reference proteome</keyword>
<keyword evidence="1" id="KW-0812">Transmembrane</keyword>
<feature type="transmembrane region" description="Helical" evidence="1">
    <location>
        <begin position="161"/>
        <end position="179"/>
    </location>
</feature>
<keyword evidence="1" id="KW-1133">Transmembrane helix</keyword>
<protein>
    <submittedName>
        <fullName evidence="2">Uncharacterized protein</fullName>
    </submittedName>
</protein>
<feature type="transmembrane region" description="Helical" evidence="1">
    <location>
        <begin position="131"/>
        <end position="149"/>
    </location>
</feature>
<dbReference type="Proteomes" id="UP000199310">
    <property type="component" value="Unassembled WGS sequence"/>
</dbReference>
<sequence>MITYPFLLIIIISTGITFSFPLLINQIILLPFLLPLGLLLGLLYRAFAIPKWRIWAFANVRNVHELSRRAAYAGLIFEEGNKFLSKMEIWSAADKAQWEQLQVRFQTADIFIEDPDVPAETIVYFSKAAKLFFIFLGLLSVSFGLLLIFLPQTKPFSAGSIWGYCWGAFLILSMGYFTYINAKDLFNNKPQLTINNEGIECVNTRFTSWADVRDIDIVVRGSGKSRSLHLVYRHSYGTTDLHLDGFNMSRKELDKRIGIYRGRFARRQTRPGSSTALF</sequence>
<dbReference type="OrthoDB" id="7172951at2"/>
<keyword evidence="1" id="KW-0472">Membrane</keyword>
<dbReference type="STRING" id="29529.SAMN04488122_3487"/>
<evidence type="ECO:0000256" key="1">
    <source>
        <dbReference type="SAM" id="Phobius"/>
    </source>
</evidence>
<name>A0A1I0RVY9_9BACT</name>
<proteinExistence type="predicted"/>
<dbReference type="InterPro" id="IPR048136">
    <property type="entry name" value="STM3941-like"/>
</dbReference>
<dbReference type="AlphaFoldDB" id="A0A1I0RVY9"/>
<dbReference type="EMBL" id="FOJG01000001">
    <property type="protein sequence ID" value="SEW45598.1"/>
    <property type="molecule type" value="Genomic_DNA"/>
</dbReference>
<evidence type="ECO:0000313" key="3">
    <source>
        <dbReference type="Proteomes" id="UP000199310"/>
    </source>
</evidence>